<proteinExistence type="predicted"/>
<reference evidence="1" key="1">
    <citation type="submission" date="2021-05" db="EMBL/GenBank/DDBJ databases">
        <authorList>
            <person name="Alioto T."/>
            <person name="Alioto T."/>
            <person name="Gomez Garrido J."/>
        </authorList>
    </citation>
    <scope>NUCLEOTIDE SEQUENCE</scope>
</reference>
<sequence length="154" mass="17501">MPSSIPILPSLRYDLLLHSTLHFSVFPSVFLQPLFSLPYCLHSLQPICLIPFYHVSSRTLPTAPFPISLYPSPQLVLHLPLTRLSFVFSLPTLFVPFTSELLSSKASTSHFPLLSFCTSLEVSLHTSVFFYPSKFTNKGGDGRRWKVCREEERL</sequence>
<evidence type="ECO:0000313" key="1">
    <source>
        <dbReference type="EMBL" id="CAG6787051.1"/>
    </source>
</evidence>
<protein>
    <submittedName>
        <fullName evidence="1">Uncharacterized protein</fullName>
    </submittedName>
</protein>
<dbReference type="AlphaFoldDB" id="A0A8D9BMX8"/>
<dbReference type="EMBL" id="HBUF01651565">
    <property type="protein sequence ID" value="CAG6787051.1"/>
    <property type="molecule type" value="Transcribed_RNA"/>
</dbReference>
<organism evidence="1">
    <name type="scientific">Cacopsylla melanoneura</name>
    <dbReference type="NCBI Taxonomy" id="428564"/>
    <lineage>
        <taxon>Eukaryota</taxon>
        <taxon>Metazoa</taxon>
        <taxon>Ecdysozoa</taxon>
        <taxon>Arthropoda</taxon>
        <taxon>Hexapoda</taxon>
        <taxon>Insecta</taxon>
        <taxon>Pterygota</taxon>
        <taxon>Neoptera</taxon>
        <taxon>Paraneoptera</taxon>
        <taxon>Hemiptera</taxon>
        <taxon>Sternorrhyncha</taxon>
        <taxon>Psylloidea</taxon>
        <taxon>Psyllidae</taxon>
        <taxon>Psyllinae</taxon>
        <taxon>Cacopsylla</taxon>
    </lineage>
</organism>
<name>A0A8D9BMX8_9HEMI</name>
<accession>A0A8D9BMX8</accession>